<dbReference type="Proteomes" id="UP000231292">
    <property type="component" value="Unassembled WGS sequence"/>
</dbReference>
<reference evidence="2 3" key="1">
    <citation type="submission" date="2017-09" db="EMBL/GenBank/DDBJ databases">
        <title>Depth-based differentiation of microbial function through sediment-hosted aquifers and enrichment of novel symbionts in the deep terrestrial subsurface.</title>
        <authorList>
            <person name="Probst A.J."/>
            <person name="Ladd B."/>
            <person name="Jarett J.K."/>
            <person name="Geller-Mcgrath D.E."/>
            <person name="Sieber C.M."/>
            <person name="Emerson J.B."/>
            <person name="Anantharaman K."/>
            <person name="Thomas B.C."/>
            <person name="Malmstrom R."/>
            <person name="Stieglmeier M."/>
            <person name="Klingl A."/>
            <person name="Woyke T."/>
            <person name="Ryan C.M."/>
            <person name="Banfield J.F."/>
        </authorList>
    </citation>
    <scope>NUCLEOTIDE SEQUENCE [LARGE SCALE GENOMIC DNA]</scope>
    <source>
        <strain evidence="2">CG23_combo_of_CG06-09_8_20_14_all_41_10</strain>
    </source>
</reference>
<sequence>MPLALSTSWNAYRYNDARSLLFEIKQLGFSNIELSFNLTAQMVDEIFSLVKELSLKIISLHNYCPIPEGFSRKEALPDCYSISSLNPKERKLAIKYTKRSIDTANALGTKAVVLHCGRVEMQDKTRELIGLYDRGDRETPEFEEIRTKFINERAGLAKPFLENSLSSIRELSKYAKEKGIFLAVENRFYYREIPNFEEIGIILEKFKGSNVFYWHDTGHARVMENLGLAKDEDYLKAYSRDLLGIHLHNIIGCLDHQAPINGELNFKEIKPYLQKETLKVIEAHYPATAVDIQKSRKFLEGIFDGII</sequence>
<name>A0A2G9YI33_9BACT</name>
<dbReference type="Pfam" id="PF01261">
    <property type="entry name" value="AP_endonuc_2"/>
    <property type="match status" value="1"/>
</dbReference>
<evidence type="ECO:0000313" key="2">
    <source>
        <dbReference type="EMBL" id="PIP18885.1"/>
    </source>
</evidence>
<gene>
    <name evidence="2" type="ORF">COX41_05875</name>
</gene>
<proteinExistence type="predicted"/>
<dbReference type="AlphaFoldDB" id="A0A2G9YI33"/>
<dbReference type="PANTHER" id="PTHR12110">
    <property type="entry name" value="HYDROXYPYRUVATE ISOMERASE"/>
    <property type="match status" value="1"/>
</dbReference>
<protein>
    <recommendedName>
        <fullName evidence="1">Xylose isomerase-like TIM barrel domain-containing protein</fullName>
    </recommendedName>
</protein>
<evidence type="ECO:0000313" key="3">
    <source>
        <dbReference type="Proteomes" id="UP000231292"/>
    </source>
</evidence>
<dbReference type="EMBL" id="PCRK01000153">
    <property type="protein sequence ID" value="PIP18885.1"/>
    <property type="molecule type" value="Genomic_DNA"/>
</dbReference>
<comment type="caution">
    <text evidence="2">The sequence shown here is derived from an EMBL/GenBank/DDBJ whole genome shotgun (WGS) entry which is preliminary data.</text>
</comment>
<dbReference type="InterPro" id="IPR036237">
    <property type="entry name" value="Xyl_isomerase-like_sf"/>
</dbReference>
<evidence type="ECO:0000259" key="1">
    <source>
        <dbReference type="Pfam" id="PF01261"/>
    </source>
</evidence>
<dbReference type="Gene3D" id="3.20.20.150">
    <property type="entry name" value="Divalent-metal-dependent TIM barrel enzymes"/>
    <property type="match status" value="1"/>
</dbReference>
<feature type="domain" description="Xylose isomerase-like TIM barrel" evidence="1">
    <location>
        <begin position="23"/>
        <end position="283"/>
    </location>
</feature>
<dbReference type="InterPro" id="IPR050312">
    <property type="entry name" value="IolE/XylAMocC-like"/>
</dbReference>
<organism evidence="2 3">
    <name type="scientific">Candidatus Sherwoodlollariibacterium unditelluris</name>
    <dbReference type="NCBI Taxonomy" id="1974757"/>
    <lineage>
        <taxon>Bacteria</taxon>
        <taxon>Pseudomonadati</taxon>
        <taxon>Candidatus Omnitrophota</taxon>
        <taxon>Candidatus Sherwoodlollariibacterium</taxon>
    </lineage>
</organism>
<accession>A0A2G9YI33</accession>
<dbReference type="SUPFAM" id="SSF51658">
    <property type="entry name" value="Xylose isomerase-like"/>
    <property type="match status" value="1"/>
</dbReference>
<dbReference type="InterPro" id="IPR013022">
    <property type="entry name" value="Xyl_isomerase-like_TIM-brl"/>
</dbReference>